<name>A0A1G7FEY7_9BACL</name>
<dbReference type="InterPro" id="IPR005119">
    <property type="entry name" value="LysR_subst-bd"/>
</dbReference>
<evidence type="ECO:0000313" key="6">
    <source>
        <dbReference type="EMBL" id="SDE74407.1"/>
    </source>
</evidence>
<keyword evidence="2" id="KW-0805">Transcription regulation</keyword>
<dbReference type="PROSITE" id="PS50931">
    <property type="entry name" value="HTH_LYSR"/>
    <property type="match status" value="1"/>
</dbReference>
<evidence type="ECO:0000256" key="3">
    <source>
        <dbReference type="ARBA" id="ARBA00023125"/>
    </source>
</evidence>
<dbReference type="Pfam" id="PF03466">
    <property type="entry name" value="LysR_substrate"/>
    <property type="match status" value="1"/>
</dbReference>
<evidence type="ECO:0000313" key="7">
    <source>
        <dbReference type="Proteomes" id="UP000198823"/>
    </source>
</evidence>
<dbReference type="FunFam" id="1.10.10.10:FF:000001">
    <property type="entry name" value="LysR family transcriptional regulator"/>
    <property type="match status" value="1"/>
</dbReference>
<dbReference type="InterPro" id="IPR036388">
    <property type="entry name" value="WH-like_DNA-bd_sf"/>
</dbReference>
<dbReference type="InterPro" id="IPR000847">
    <property type="entry name" value="LysR_HTH_N"/>
</dbReference>
<dbReference type="Gene3D" id="1.10.10.10">
    <property type="entry name" value="Winged helix-like DNA-binding domain superfamily/Winged helix DNA-binding domain"/>
    <property type="match status" value="1"/>
</dbReference>
<dbReference type="SUPFAM" id="SSF53850">
    <property type="entry name" value="Periplasmic binding protein-like II"/>
    <property type="match status" value="1"/>
</dbReference>
<dbReference type="Pfam" id="PF00126">
    <property type="entry name" value="HTH_1"/>
    <property type="match status" value="1"/>
</dbReference>
<evidence type="ECO:0000256" key="4">
    <source>
        <dbReference type="ARBA" id="ARBA00023163"/>
    </source>
</evidence>
<dbReference type="Proteomes" id="UP000198823">
    <property type="component" value="Unassembled WGS sequence"/>
</dbReference>
<dbReference type="CDD" id="cd05466">
    <property type="entry name" value="PBP2_LTTR_substrate"/>
    <property type="match status" value="1"/>
</dbReference>
<reference evidence="6 7" key="1">
    <citation type="submission" date="2016-10" db="EMBL/GenBank/DDBJ databases">
        <authorList>
            <person name="de Groot N.N."/>
        </authorList>
    </citation>
    <scope>NUCLEOTIDE SEQUENCE [LARGE SCALE GENOMIC DNA]</scope>
    <source>
        <strain evidence="6 7">CGMCC 1.6762</strain>
    </source>
</reference>
<dbReference type="InterPro" id="IPR036390">
    <property type="entry name" value="WH_DNA-bd_sf"/>
</dbReference>
<dbReference type="AlphaFoldDB" id="A0A1G7FEY7"/>
<dbReference type="GO" id="GO:0032993">
    <property type="term" value="C:protein-DNA complex"/>
    <property type="evidence" value="ECO:0007669"/>
    <property type="project" value="TreeGrafter"/>
</dbReference>
<dbReference type="OrthoDB" id="9803735at2"/>
<dbReference type="SUPFAM" id="SSF46785">
    <property type="entry name" value="Winged helix' DNA-binding domain"/>
    <property type="match status" value="1"/>
</dbReference>
<evidence type="ECO:0000259" key="5">
    <source>
        <dbReference type="PROSITE" id="PS50931"/>
    </source>
</evidence>
<keyword evidence="3 6" id="KW-0238">DNA-binding</keyword>
<dbReference type="STRING" id="426756.SAMN04488126_11837"/>
<dbReference type="PANTHER" id="PTHR30346:SF28">
    <property type="entry name" value="HTH-TYPE TRANSCRIPTIONAL REGULATOR CYNR"/>
    <property type="match status" value="1"/>
</dbReference>
<feature type="domain" description="HTH lysR-type" evidence="5">
    <location>
        <begin position="1"/>
        <end position="58"/>
    </location>
</feature>
<accession>A0A1G7FEY7</accession>
<protein>
    <submittedName>
        <fullName evidence="6">DNA-binding transcriptional regulator, LysR family</fullName>
    </submittedName>
</protein>
<dbReference type="Gene3D" id="3.40.190.290">
    <property type="match status" value="1"/>
</dbReference>
<dbReference type="RefSeq" id="WP_092098069.1">
    <property type="nucleotide sequence ID" value="NZ_FNAR01000018.1"/>
</dbReference>
<sequence length="300" mass="34238">MDLRQMEYFIKVVSQGSFSKAAAALHISQPSLSKSIQNLERELGAPLLERTTREFRLTDTGSLLYERSAAILQQVKMLNEEIRENINGDRAEIRIGMIESAHKWFTALMAVHRETYPNNTFTVMDTLYNETVLDALLRYDVHAAVTNQELVNDQVQAVPLYEERFVAVFPRDHPLSQGESIRLADLCKFPLVLGMPSFRTRNQIISAFSSAGVKPDIQFQIERFEMAKKLVEQKMGIALLPENYLSGDLPPTLSCRLINDDHLKRTVYFCYVTTRHFPESVLNFFDLVIGRFRSSSPPAC</sequence>
<dbReference type="GO" id="GO:0003677">
    <property type="term" value="F:DNA binding"/>
    <property type="evidence" value="ECO:0007669"/>
    <property type="project" value="UniProtKB-KW"/>
</dbReference>
<dbReference type="EMBL" id="FNAR01000018">
    <property type="protein sequence ID" value="SDE74407.1"/>
    <property type="molecule type" value="Genomic_DNA"/>
</dbReference>
<dbReference type="PRINTS" id="PR00039">
    <property type="entry name" value="HTHLYSR"/>
</dbReference>
<dbReference type="PANTHER" id="PTHR30346">
    <property type="entry name" value="TRANSCRIPTIONAL DUAL REGULATOR HCAR-RELATED"/>
    <property type="match status" value="1"/>
</dbReference>
<organism evidence="6 7">
    <name type="scientific">Bhargavaea beijingensis</name>
    <dbReference type="NCBI Taxonomy" id="426756"/>
    <lineage>
        <taxon>Bacteria</taxon>
        <taxon>Bacillati</taxon>
        <taxon>Bacillota</taxon>
        <taxon>Bacilli</taxon>
        <taxon>Bacillales</taxon>
        <taxon>Caryophanaceae</taxon>
        <taxon>Bhargavaea</taxon>
    </lineage>
</organism>
<dbReference type="GO" id="GO:0003700">
    <property type="term" value="F:DNA-binding transcription factor activity"/>
    <property type="evidence" value="ECO:0007669"/>
    <property type="project" value="InterPro"/>
</dbReference>
<gene>
    <name evidence="6" type="ORF">SAMN04488126_11837</name>
</gene>
<comment type="similarity">
    <text evidence="1">Belongs to the LysR transcriptional regulatory family.</text>
</comment>
<evidence type="ECO:0000256" key="2">
    <source>
        <dbReference type="ARBA" id="ARBA00023015"/>
    </source>
</evidence>
<proteinExistence type="inferred from homology"/>
<keyword evidence="4" id="KW-0804">Transcription</keyword>
<evidence type="ECO:0000256" key="1">
    <source>
        <dbReference type="ARBA" id="ARBA00009437"/>
    </source>
</evidence>